<evidence type="ECO:0000256" key="2">
    <source>
        <dbReference type="ARBA" id="ARBA00023125"/>
    </source>
</evidence>
<keyword evidence="3" id="KW-0804">Transcription</keyword>
<keyword evidence="1" id="KW-0805">Transcription regulation</keyword>
<sequence length="535" mass="56997">MSVAAGREAFERGAWATAYGAFTAADRDTPLAPNDIERLAVAARLVERDAEAVALMERAHGEYLSAGDVEGAARTAFWIGFTLLFQGEGARSSGWLGRAARLLDDAALDSVVRGHLRMAAAIRCIGARQLDDALAAFREAAAIGARFGDSTLVSFSRMGEGRVLIKQGQIPFGVALLDEVMVGATAGEIAPPSMGDLYCAVLDACHEIVDLRRAQEWTDALDAWCASHPELVAHRGECLVHRAEVLQIHGAWPVALEEARRACARLADRPGRRLAGSAYYRRAELHRLRGEFAEAEAAYREASTFGVSPQPGFALLRLMQGQPDAAAAAIRGTMTEARPNPTRARVLAACVEILLATHDVDAARGAASELAELACRLDAPYLLALADQAAGAVCLADGDAEAALAALRRARARWRELDAPYDAARAAELLATALATLGDDDTAALERDAARALFRQLGATADLARLDQRQPGVPLTSRELEVLRLVATGKTNRAIAEALAISEKTVARHVANIFLKLSLSTRAAATAYAYTHALL</sequence>
<dbReference type="InterPro" id="IPR036388">
    <property type="entry name" value="WH-like_DNA-bd_sf"/>
</dbReference>
<dbReference type="Gene3D" id="1.10.10.10">
    <property type="entry name" value="Winged helix-like DNA-binding domain superfamily/Winged helix DNA-binding domain"/>
    <property type="match status" value="1"/>
</dbReference>
<reference evidence="5 6" key="1">
    <citation type="journal article" date="2014" name="Genome Announc.">
        <title>Genome Sequence and Methylome of Soil Bacterium Gemmatirosa kalamazoonensis KBS708T, a Member of the Rarely Cultivated Gemmatimonadetes Phylum.</title>
        <authorList>
            <person name="Debruyn J.M."/>
            <person name="Radosevich M."/>
            <person name="Wommack K.E."/>
            <person name="Polson S.W."/>
            <person name="Hauser L.J."/>
            <person name="Fawaz M.N."/>
            <person name="Korlach J."/>
            <person name="Tsai Y.C."/>
        </authorList>
    </citation>
    <scope>NUCLEOTIDE SEQUENCE [LARGE SCALE GENOMIC DNA]</scope>
    <source>
        <strain evidence="5 6">KBS708</strain>
    </source>
</reference>
<evidence type="ECO:0000256" key="3">
    <source>
        <dbReference type="ARBA" id="ARBA00023163"/>
    </source>
</evidence>
<evidence type="ECO:0000259" key="4">
    <source>
        <dbReference type="PROSITE" id="PS50043"/>
    </source>
</evidence>
<dbReference type="STRING" id="861299.J421_0681"/>
<proteinExistence type="predicted"/>
<dbReference type="OrthoDB" id="27092at2"/>
<dbReference type="RefSeq" id="WP_104022200.1">
    <property type="nucleotide sequence ID" value="NZ_CP007128.1"/>
</dbReference>
<dbReference type="InterPro" id="IPR016032">
    <property type="entry name" value="Sig_transdc_resp-reg_C-effctor"/>
</dbReference>
<dbReference type="KEGG" id="gba:J421_0681"/>
<organism evidence="5 6">
    <name type="scientific">Gemmatirosa kalamazoonensis</name>
    <dbReference type="NCBI Taxonomy" id="861299"/>
    <lineage>
        <taxon>Bacteria</taxon>
        <taxon>Pseudomonadati</taxon>
        <taxon>Gemmatimonadota</taxon>
        <taxon>Gemmatimonadia</taxon>
        <taxon>Gemmatimonadales</taxon>
        <taxon>Gemmatimonadaceae</taxon>
        <taxon>Gemmatirosa</taxon>
    </lineage>
</organism>
<dbReference type="eggNOG" id="COG2909">
    <property type="taxonomic scope" value="Bacteria"/>
</dbReference>
<dbReference type="HOGENOM" id="CLU_034929_0_0_0"/>
<dbReference type="SUPFAM" id="SSF48452">
    <property type="entry name" value="TPR-like"/>
    <property type="match status" value="2"/>
</dbReference>
<dbReference type="AlphaFoldDB" id="W0RFS0"/>
<dbReference type="CDD" id="cd06170">
    <property type="entry name" value="LuxR_C_like"/>
    <property type="match status" value="1"/>
</dbReference>
<protein>
    <submittedName>
        <fullName evidence="5">Regulatory protein LuxR</fullName>
    </submittedName>
</protein>
<dbReference type="GO" id="GO:0003677">
    <property type="term" value="F:DNA binding"/>
    <property type="evidence" value="ECO:0007669"/>
    <property type="project" value="UniProtKB-KW"/>
</dbReference>
<dbReference type="PROSITE" id="PS00622">
    <property type="entry name" value="HTH_LUXR_1"/>
    <property type="match status" value="1"/>
</dbReference>
<evidence type="ECO:0000256" key="1">
    <source>
        <dbReference type="ARBA" id="ARBA00023015"/>
    </source>
</evidence>
<dbReference type="PROSITE" id="PS50043">
    <property type="entry name" value="HTH_LUXR_2"/>
    <property type="match status" value="1"/>
</dbReference>
<feature type="domain" description="HTH luxR-type" evidence="4">
    <location>
        <begin position="468"/>
        <end position="533"/>
    </location>
</feature>
<evidence type="ECO:0000313" key="5">
    <source>
        <dbReference type="EMBL" id="AHG88218.1"/>
    </source>
</evidence>
<dbReference type="PATRIC" id="fig|861299.3.peg.693"/>
<accession>W0RFS0</accession>
<dbReference type="InterPro" id="IPR011990">
    <property type="entry name" value="TPR-like_helical_dom_sf"/>
</dbReference>
<dbReference type="InParanoid" id="W0RFS0"/>
<dbReference type="PRINTS" id="PR00038">
    <property type="entry name" value="HTHLUXR"/>
</dbReference>
<dbReference type="Gene3D" id="1.25.40.10">
    <property type="entry name" value="Tetratricopeptide repeat domain"/>
    <property type="match status" value="1"/>
</dbReference>
<evidence type="ECO:0000313" key="6">
    <source>
        <dbReference type="Proteomes" id="UP000019151"/>
    </source>
</evidence>
<dbReference type="SUPFAM" id="SSF46894">
    <property type="entry name" value="C-terminal effector domain of the bipartite response regulators"/>
    <property type="match status" value="1"/>
</dbReference>
<gene>
    <name evidence="5" type="ORF">J421_0681</name>
</gene>
<dbReference type="PANTHER" id="PTHR44688">
    <property type="entry name" value="DNA-BINDING TRANSCRIPTIONAL ACTIVATOR DEVR_DOSR"/>
    <property type="match status" value="1"/>
</dbReference>
<keyword evidence="6" id="KW-1185">Reference proteome</keyword>
<dbReference type="GO" id="GO:0006355">
    <property type="term" value="P:regulation of DNA-templated transcription"/>
    <property type="evidence" value="ECO:0007669"/>
    <property type="project" value="InterPro"/>
</dbReference>
<dbReference type="EMBL" id="CP007128">
    <property type="protein sequence ID" value="AHG88218.1"/>
    <property type="molecule type" value="Genomic_DNA"/>
</dbReference>
<dbReference type="PANTHER" id="PTHR44688:SF16">
    <property type="entry name" value="DNA-BINDING TRANSCRIPTIONAL ACTIVATOR DEVR_DOSR"/>
    <property type="match status" value="1"/>
</dbReference>
<dbReference type="InterPro" id="IPR000792">
    <property type="entry name" value="Tscrpt_reg_LuxR_C"/>
</dbReference>
<keyword evidence="2" id="KW-0238">DNA-binding</keyword>
<dbReference type="SMART" id="SM00421">
    <property type="entry name" value="HTH_LUXR"/>
    <property type="match status" value="1"/>
</dbReference>
<name>W0RFS0_9BACT</name>
<dbReference type="Proteomes" id="UP000019151">
    <property type="component" value="Chromosome"/>
</dbReference>
<dbReference type="Pfam" id="PF00196">
    <property type="entry name" value="GerE"/>
    <property type="match status" value="1"/>
</dbReference>